<comment type="caution">
    <text evidence="1">The sequence shown here is derived from an EMBL/GenBank/DDBJ whole genome shotgun (WGS) entry which is preliminary data.</text>
</comment>
<dbReference type="RefSeq" id="WP_168063101.1">
    <property type="nucleotide sequence ID" value="NZ_VTOW01000005.1"/>
</dbReference>
<sequence length="184" mass="21594">MFANDFRFACILQNIARMLQGFAEICHRKVIFFYVISHLFTQLLIVDQVAAEERTPPSDVRVGLYFNYYLPSYTNTPLFIRRQCGCQLGYQTGVVVQSPMFWRLWFNFHGYVLGASPSIAQSPEQFGSRFEFHVRFERFIFLFGHHGEWDVYRSSNFPTHSKEGNYISTGGLRETYIGITWLLR</sequence>
<dbReference type="EMBL" id="VTOW01000005">
    <property type="protein sequence ID" value="NKE73163.1"/>
    <property type="molecule type" value="Genomic_DNA"/>
</dbReference>
<organism evidence="1 2">
    <name type="scientific">Candidatus Manganitrophus noduliformans</name>
    <dbReference type="NCBI Taxonomy" id="2606439"/>
    <lineage>
        <taxon>Bacteria</taxon>
        <taxon>Pseudomonadati</taxon>
        <taxon>Nitrospirota</taxon>
        <taxon>Nitrospiria</taxon>
        <taxon>Candidatus Troglogloeales</taxon>
        <taxon>Candidatus Manganitrophaceae</taxon>
        <taxon>Candidatus Manganitrophus</taxon>
    </lineage>
</organism>
<dbReference type="AlphaFoldDB" id="A0A7X6ICY3"/>
<protein>
    <submittedName>
        <fullName evidence="1">Uncharacterized protein</fullName>
    </submittedName>
</protein>
<accession>A0A7X6ICY3</accession>
<dbReference type="Proteomes" id="UP000534783">
    <property type="component" value="Unassembled WGS sequence"/>
</dbReference>
<name>A0A7X6ICY3_9BACT</name>
<evidence type="ECO:0000313" key="1">
    <source>
        <dbReference type="EMBL" id="NKE73163.1"/>
    </source>
</evidence>
<proteinExistence type="predicted"/>
<keyword evidence="2" id="KW-1185">Reference proteome</keyword>
<reference evidence="1 2" key="1">
    <citation type="journal article" date="2020" name="Nature">
        <title>Bacterial chemolithoautotrophy via manganese oxidation.</title>
        <authorList>
            <person name="Yu H."/>
            <person name="Leadbetter J.R."/>
        </authorList>
    </citation>
    <scope>NUCLEOTIDE SEQUENCE [LARGE SCALE GENOMIC DNA]</scope>
    <source>
        <strain evidence="1 2">Mn-1</strain>
    </source>
</reference>
<evidence type="ECO:0000313" key="2">
    <source>
        <dbReference type="Proteomes" id="UP000534783"/>
    </source>
</evidence>
<gene>
    <name evidence="1" type="ORF">MNODULE_20620</name>
</gene>